<gene>
    <name evidence="1" type="ORF">L6164_016002</name>
</gene>
<sequence length="1143" mass="124707">MRVTGDLGFSSLILMVVCLVIPVIGFVIRRKLQHAVARKEEIKRLLILASEEAARAELEASYAYGSVFVPKTNQCAVCYCSTTRRCSQCKAVRYCSGDCQIIHWRQGHKDECCPPRSNHQGDDSVSDFGKKAAEQDHIGIHAEVSSLGKKATKQDHFGIHVENSMFEVAHSKLSTKKPSLIDSSRAPEVSCGKDDNVRAEPSADGNIADSNSESSSNSFSGFSASNTSSESSDDASVCESIISYELERPEEHNFVDPTLHMLDTTSSDNSTGVTMSPSPKFATLLDSVDVFSTMHKLNQTRPGLSEEESKLASNGTSGLRKCKGAINEPGTVSAGFWDKTLNSEGCTGDADGDSLSSHSNISTGNKKAESGSSLCFSFKTMAPLDVRDPQAKNSVSDHSSLNSVENNIPSAGSALPDGRKESSKLRSTSSINSKGPNILNFGDASHSDQLESRPYIQQLSSLGGDSGFADASTTRKLQSLGSKASNHVADDPGSNSHQLKSVEVRHMPNTELDSRTEENTQSRTKFGHNGIQYSTATSSQVSSCSPNSKYGLKTSVFKVVDQFRGSNQSKRPPLAVGNDITGKYSDKGLFPYDLFVKLFNSNKVELRPFGLINCGNSCYANAVLQCLAFSPPLTAYFLQGLHSKACIKKKWCFTCEFESLVLEGKKGKSPLSPMGILSQLQNIGSQLGNGREEDAHEFLRHVIDTMQSICLVEAGINASGSLEEETTLMGLTFGGYLRSKIKCMKCGGKSERQEKMMDLTVEIGGEIGTLEEALRQFTKTETLDGENKYHCVRCKSYEKAKKKMTISEAPNVLTVALKRFKSGRFGKLNKPVQFPEILDLAPFMSGTSDKSPIYRLYGAIVHLDVMNAAFSGHYVCYVKNFQNKWFKVDDSMVTAVELERVLTKGAYMLLYARCSPRAPRLIRNMIVSSDSKSKAANGRTTLLKSRFVSANSGVAEYFNGSVSPDGSSTLDSFYSKFHRLRRILEEDSSSDNSSLISNNSDEGSCSTDSTRDSTSTEDFSDYIFGDSVLVGNGLWRNSDSDTCSSSSSSPIYSRHSPLADMDRYASGDSRMEVNGLSYRRSTDISGVVGREEEGVSIWHSDPSMEHSKLDSSRSSVSSFRKTDSSQSLESNQFNDRKSRERTG</sequence>
<name>A0ACB9NNF2_BAUVA</name>
<dbReference type="Proteomes" id="UP000828941">
    <property type="component" value="Chromosome 6"/>
</dbReference>
<reference evidence="1 2" key="1">
    <citation type="journal article" date="2022" name="DNA Res.">
        <title>Chromosomal-level genome assembly of the orchid tree Bauhinia variegata (Leguminosae; Cercidoideae) supports the allotetraploid origin hypothesis of Bauhinia.</title>
        <authorList>
            <person name="Zhong Y."/>
            <person name="Chen Y."/>
            <person name="Zheng D."/>
            <person name="Pang J."/>
            <person name="Liu Y."/>
            <person name="Luo S."/>
            <person name="Meng S."/>
            <person name="Qian L."/>
            <person name="Wei D."/>
            <person name="Dai S."/>
            <person name="Zhou R."/>
        </authorList>
    </citation>
    <scope>NUCLEOTIDE SEQUENCE [LARGE SCALE GENOMIC DNA]</scope>
    <source>
        <strain evidence="1">BV-YZ2020</strain>
    </source>
</reference>
<proteinExistence type="predicted"/>
<protein>
    <submittedName>
        <fullName evidence="1">Uncharacterized protein</fullName>
    </submittedName>
</protein>
<accession>A0ACB9NNF2</accession>
<dbReference type="EMBL" id="CM039431">
    <property type="protein sequence ID" value="KAI4337608.1"/>
    <property type="molecule type" value="Genomic_DNA"/>
</dbReference>
<evidence type="ECO:0000313" key="2">
    <source>
        <dbReference type="Proteomes" id="UP000828941"/>
    </source>
</evidence>
<evidence type="ECO:0000313" key="1">
    <source>
        <dbReference type="EMBL" id="KAI4337608.1"/>
    </source>
</evidence>
<organism evidence="1 2">
    <name type="scientific">Bauhinia variegata</name>
    <name type="common">Purple orchid tree</name>
    <name type="synonym">Phanera variegata</name>
    <dbReference type="NCBI Taxonomy" id="167791"/>
    <lineage>
        <taxon>Eukaryota</taxon>
        <taxon>Viridiplantae</taxon>
        <taxon>Streptophyta</taxon>
        <taxon>Embryophyta</taxon>
        <taxon>Tracheophyta</taxon>
        <taxon>Spermatophyta</taxon>
        <taxon>Magnoliopsida</taxon>
        <taxon>eudicotyledons</taxon>
        <taxon>Gunneridae</taxon>
        <taxon>Pentapetalae</taxon>
        <taxon>rosids</taxon>
        <taxon>fabids</taxon>
        <taxon>Fabales</taxon>
        <taxon>Fabaceae</taxon>
        <taxon>Cercidoideae</taxon>
        <taxon>Cercideae</taxon>
        <taxon>Bauhiniinae</taxon>
        <taxon>Bauhinia</taxon>
    </lineage>
</organism>
<keyword evidence="2" id="KW-1185">Reference proteome</keyword>
<comment type="caution">
    <text evidence="1">The sequence shown here is derived from an EMBL/GenBank/DDBJ whole genome shotgun (WGS) entry which is preliminary data.</text>
</comment>